<evidence type="ECO:0000313" key="3">
    <source>
        <dbReference type="Proteomes" id="UP000274350"/>
    </source>
</evidence>
<accession>A0A6M4A986</accession>
<dbReference type="Gene3D" id="3.40.630.30">
    <property type="match status" value="1"/>
</dbReference>
<keyword evidence="2" id="KW-0808">Transferase</keyword>
<evidence type="ECO:0000313" key="2">
    <source>
        <dbReference type="EMBL" id="QJQ06599.1"/>
    </source>
</evidence>
<dbReference type="KEGG" id="upi:EJG51_012950"/>
<dbReference type="InterPro" id="IPR016181">
    <property type="entry name" value="Acyl_CoA_acyltransferase"/>
</dbReference>
<evidence type="ECO:0000259" key="1">
    <source>
        <dbReference type="Pfam" id="PF13302"/>
    </source>
</evidence>
<dbReference type="Proteomes" id="UP000274350">
    <property type="component" value="Chromosome"/>
</dbReference>
<reference evidence="2 3" key="1">
    <citation type="journal article" date="2019" name="Int. J. Syst. Evol. Microbiol.">
        <title>Undibacterium piscinae sp. nov., isolated from Korean shiner intestine.</title>
        <authorList>
            <person name="Lee S.Y."/>
            <person name="Kang W."/>
            <person name="Kim P.S."/>
            <person name="Kim H.S."/>
            <person name="Sung H."/>
            <person name="Shin N.R."/>
            <person name="Whon T.W."/>
            <person name="Yun J.H."/>
            <person name="Lee J.Y."/>
            <person name="Lee J.Y."/>
            <person name="Jung M.J."/>
            <person name="Jeong Y.S."/>
            <person name="Tak E.J."/>
            <person name="Han J.E."/>
            <person name="Hyun D.W."/>
            <person name="Kang M.S."/>
            <person name="Lee K.E."/>
            <person name="Lee B.H."/>
            <person name="Bae J.W."/>
        </authorList>
    </citation>
    <scope>NUCLEOTIDE SEQUENCE [LARGE SCALE GENOMIC DNA]</scope>
    <source>
        <strain evidence="2 3">S11R28</strain>
    </source>
</reference>
<protein>
    <submittedName>
        <fullName evidence="2">GNAT family N-acetyltransferase</fullName>
    </submittedName>
</protein>
<dbReference type="EMBL" id="CP051152">
    <property type="protein sequence ID" value="QJQ06599.1"/>
    <property type="molecule type" value="Genomic_DNA"/>
</dbReference>
<sequence length="63" mass="7327">MSILSSARLRLVPMNDSHFDGLFAMNSDPAVMRYITGKPDTPAIRRRLERVFVYSLPLFWKLQ</sequence>
<dbReference type="AlphaFoldDB" id="A0A6M4A986"/>
<dbReference type="InterPro" id="IPR000182">
    <property type="entry name" value="GNAT_dom"/>
</dbReference>
<organism evidence="2 3">
    <name type="scientific">Undibacterium piscinae</name>
    <dbReference type="NCBI Taxonomy" id="2495591"/>
    <lineage>
        <taxon>Bacteria</taxon>
        <taxon>Pseudomonadati</taxon>
        <taxon>Pseudomonadota</taxon>
        <taxon>Betaproteobacteria</taxon>
        <taxon>Burkholderiales</taxon>
        <taxon>Oxalobacteraceae</taxon>
        <taxon>Undibacterium</taxon>
    </lineage>
</organism>
<dbReference type="Pfam" id="PF13302">
    <property type="entry name" value="Acetyltransf_3"/>
    <property type="match status" value="1"/>
</dbReference>
<keyword evidence="3" id="KW-1185">Reference proteome</keyword>
<dbReference type="SUPFAM" id="SSF55729">
    <property type="entry name" value="Acyl-CoA N-acyltransferases (Nat)"/>
    <property type="match status" value="1"/>
</dbReference>
<feature type="domain" description="N-acetyltransferase" evidence="1">
    <location>
        <begin position="8"/>
        <end position="51"/>
    </location>
</feature>
<dbReference type="GO" id="GO:0016747">
    <property type="term" value="F:acyltransferase activity, transferring groups other than amino-acyl groups"/>
    <property type="evidence" value="ECO:0007669"/>
    <property type="project" value="InterPro"/>
</dbReference>
<proteinExistence type="predicted"/>
<name>A0A6M4A986_9BURK</name>
<gene>
    <name evidence="2" type="ORF">EJG51_012950</name>
</gene>